<evidence type="ECO:0000256" key="1">
    <source>
        <dbReference type="SAM" id="MobiDB-lite"/>
    </source>
</evidence>
<dbReference type="Proteomes" id="UP000030651">
    <property type="component" value="Unassembled WGS sequence"/>
</dbReference>
<dbReference type="AlphaFoldDB" id="W3XHE9"/>
<sequence length="141" mass="16224">MGFFDKIQAKLELYRLEQRYTRNRNRRTTFTSNAVYVDGEYVFNSPNTTGSSSRSAASSSPNSPSEYDVEERQQRPREKQSRRRKSIEEPRSPAFDVETPTLAQKKKLNRFSSMPGFGSSPKTSGAVDSWRMNTVDVREVR</sequence>
<evidence type="ECO:0000313" key="2">
    <source>
        <dbReference type="EMBL" id="ETS85419.1"/>
    </source>
</evidence>
<dbReference type="InParanoid" id="W3XHE9"/>
<name>W3XHE9_PESFW</name>
<feature type="compositionally biased region" description="Low complexity" evidence="1">
    <location>
        <begin position="51"/>
        <end position="65"/>
    </location>
</feature>
<reference evidence="3" key="1">
    <citation type="journal article" date="2015" name="BMC Genomics">
        <title>Genomic and transcriptomic analysis of the endophytic fungus Pestalotiopsis fici reveals its lifestyle and high potential for synthesis of natural products.</title>
        <authorList>
            <person name="Wang X."/>
            <person name="Zhang X."/>
            <person name="Liu L."/>
            <person name="Xiang M."/>
            <person name="Wang W."/>
            <person name="Sun X."/>
            <person name="Che Y."/>
            <person name="Guo L."/>
            <person name="Liu G."/>
            <person name="Guo L."/>
            <person name="Wang C."/>
            <person name="Yin W.B."/>
            <person name="Stadler M."/>
            <person name="Zhang X."/>
            <person name="Liu X."/>
        </authorList>
    </citation>
    <scope>NUCLEOTIDE SEQUENCE [LARGE SCALE GENOMIC DNA]</scope>
    <source>
        <strain evidence="3">W106-1 / CGMCC3.15140</strain>
    </source>
</reference>
<proteinExistence type="predicted"/>
<dbReference type="HOGENOM" id="CLU_110315_0_0_1"/>
<dbReference type="RefSeq" id="XP_007830216.1">
    <property type="nucleotide sequence ID" value="XM_007832025.1"/>
</dbReference>
<dbReference type="EMBL" id="KI912110">
    <property type="protein sequence ID" value="ETS85419.1"/>
    <property type="molecule type" value="Genomic_DNA"/>
</dbReference>
<feature type="compositionally biased region" description="Basic and acidic residues" evidence="1">
    <location>
        <begin position="70"/>
        <end position="79"/>
    </location>
</feature>
<keyword evidence="3" id="KW-1185">Reference proteome</keyword>
<accession>W3XHE9</accession>
<dbReference type="OrthoDB" id="5285218at2759"/>
<protein>
    <submittedName>
        <fullName evidence="2">Uncharacterized protein</fullName>
    </submittedName>
</protein>
<dbReference type="GeneID" id="19268457"/>
<feature type="region of interest" description="Disordered" evidence="1">
    <location>
        <begin position="41"/>
        <end position="104"/>
    </location>
</feature>
<evidence type="ECO:0000313" key="3">
    <source>
        <dbReference type="Proteomes" id="UP000030651"/>
    </source>
</evidence>
<dbReference type="eggNOG" id="ENOG502SG78">
    <property type="taxonomic scope" value="Eukaryota"/>
</dbReference>
<organism evidence="2 3">
    <name type="scientific">Pestalotiopsis fici (strain W106-1 / CGMCC3.15140)</name>
    <dbReference type="NCBI Taxonomy" id="1229662"/>
    <lineage>
        <taxon>Eukaryota</taxon>
        <taxon>Fungi</taxon>
        <taxon>Dikarya</taxon>
        <taxon>Ascomycota</taxon>
        <taxon>Pezizomycotina</taxon>
        <taxon>Sordariomycetes</taxon>
        <taxon>Xylariomycetidae</taxon>
        <taxon>Amphisphaeriales</taxon>
        <taxon>Sporocadaceae</taxon>
        <taxon>Pestalotiopsis</taxon>
    </lineage>
</organism>
<dbReference type="OMA" id="HGEMVSP"/>
<gene>
    <name evidence="2" type="ORF">PFICI_03444</name>
</gene>
<dbReference type="KEGG" id="pfy:PFICI_03444"/>